<organism evidence="1 2">
    <name type="scientific">Steccherinum ochraceum</name>
    <dbReference type="NCBI Taxonomy" id="92696"/>
    <lineage>
        <taxon>Eukaryota</taxon>
        <taxon>Fungi</taxon>
        <taxon>Dikarya</taxon>
        <taxon>Basidiomycota</taxon>
        <taxon>Agaricomycotina</taxon>
        <taxon>Agaricomycetes</taxon>
        <taxon>Polyporales</taxon>
        <taxon>Steccherinaceae</taxon>
        <taxon>Steccherinum</taxon>
    </lineage>
</organism>
<dbReference type="AlphaFoldDB" id="A0A4R0RXZ0"/>
<comment type="caution">
    <text evidence="1">The sequence shown here is derived from an EMBL/GenBank/DDBJ whole genome shotgun (WGS) entry which is preliminary data.</text>
</comment>
<protein>
    <submittedName>
        <fullName evidence="1">Uncharacterized protein</fullName>
    </submittedName>
</protein>
<proteinExistence type="predicted"/>
<dbReference type="OrthoDB" id="2804729at2759"/>
<accession>A0A4R0RXZ0</accession>
<sequence>MTSVSQDRPDLKQSTLDYDVLATIASFVDTPRDLSALMRTNQTMYHTTMPIFLEDVRLDNHLPQTLVFCDFIEAHRNAGALLVHGLHLPTSAPQVDEDGYWWPHPDKNLETEPPYRVARMLSRLSNLQRLDFAYLDYWVSRNSKIFETVNPFPRLTKLRDIRMEPSSGGCYHAVMRLPAGRALSTIRLAYVWSGIKVDEMLAKHSGTLETVILNGPLPLAVSWNSRCLHVTTLELGSEKSSDYKLIPITTIFPNVVHLKVYNNQNDFDFDSIIQHSTRRENQQVAAAQKGNFRRLDALSGDLKSLYTLAVNQPVSSLHVIAHDLRSHKHYRQLMERATMQHFCDVLNDAQPETLHVLFSEDHAADGEPLDFSAAETTERLMRLHVRMFLKQTDTLPHTMAFTAWMDKLPSLTHAFFHFELYPGRVGEFEEGWGQRFVETIVPEDSKNIYFSVQLGNASASHWCVSAGRRGGEMSPVVGEKLCAWVFPFIVHARAGFSKYVWPHTLCFD</sequence>
<name>A0A4R0RXZ0_9APHY</name>
<dbReference type="EMBL" id="RWJN01000011">
    <property type="protein sequence ID" value="TCD71019.1"/>
    <property type="molecule type" value="Genomic_DNA"/>
</dbReference>
<keyword evidence="2" id="KW-1185">Reference proteome</keyword>
<reference evidence="1 2" key="1">
    <citation type="submission" date="2018-11" db="EMBL/GenBank/DDBJ databases">
        <title>Genome assembly of Steccherinum ochraceum LE-BIN_3174, the white-rot fungus of the Steccherinaceae family (The Residual Polyporoid clade, Polyporales, Basidiomycota).</title>
        <authorList>
            <person name="Fedorova T.V."/>
            <person name="Glazunova O.A."/>
            <person name="Landesman E.O."/>
            <person name="Moiseenko K.V."/>
            <person name="Psurtseva N.V."/>
            <person name="Savinova O.S."/>
            <person name="Shakhova N.V."/>
            <person name="Tyazhelova T.V."/>
            <person name="Vasina D.V."/>
        </authorList>
    </citation>
    <scope>NUCLEOTIDE SEQUENCE [LARGE SCALE GENOMIC DNA]</scope>
    <source>
        <strain evidence="1 2">LE-BIN_3174</strain>
    </source>
</reference>
<evidence type="ECO:0000313" key="1">
    <source>
        <dbReference type="EMBL" id="TCD71019.1"/>
    </source>
</evidence>
<dbReference type="Proteomes" id="UP000292702">
    <property type="component" value="Unassembled WGS sequence"/>
</dbReference>
<evidence type="ECO:0000313" key="2">
    <source>
        <dbReference type="Proteomes" id="UP000292702"/>
    </source>
</evidence>
<gene>
    <name evidence="1" type="ORF">EIP91_000517</name>
</gene>